<protein>
    <recommendedName>
        <fullName evidence="2">DUF7745 domain-containing protein</fullName>
    </recommendedName>
</protein>
<dbReference type="Pfam" id="PF24924">
    <property type="entry name" value="DUF7745"/>
    <property type="match status" value="1"/>
</dbReference>
<evidence type="ECO:0000259" key="2">
    <source>
        <dbReference type="Pfam" id="PF24924"/>
    </source>
</evidence>
<proteinExistence type="predicted"/>
<evidence type="ECO:0000256" key="1">
    <source>
        <dbReference type="SAM" id="Coils"/>
    </source>
</evidence>
<comment type="caution">
    <text evidence="3">The sequence shown here is derived from an EMBL/GenBank/DDBJ whole genome shotgun (WGS) entry which is preliminary data.</text>
</comment>
<sequence length="626" mass="72767">MESSKRNIYSFKFKDPDLKNLRNLVSQMHPVYKINFGKNYGNLLSILYQQVDHTALITLAQFYDLPLRCFTFQDFQLAPTLEEFERLVRIPMKDKSLFEGTDESLPLEVIASALHMDGKEAKDNLETKGNNKGFSLSFLLERAHTLLKAESWDSCYSVIALAIYGIVLFPNMDGFLDMTAICVFLTRNPVPTLLADVYYHISHRYTKKKGLIACCAPLLYQWFLEHLPKTCAWVEQSDVSWPQRLGSLRSEDLSWYSKEYINVDIIFSCGDFPNLPLIGTQGCVNANPVLSLRQLGYPMEGPPEENSLEAFLLLDFGVENPSLFQRIKEAWKNINRKGKAELGRANGIAKEPYFQWVKERVQIIKMPFVIRTPIPLPEPKLTHVPIEEMEELKTTMAKLEKENEELQTKLQQTINEKNNIKWELERKEAQPQAHVEKFNKEEHKRKKIKVGLEQVDHCLDTLKGQLRQAQKECQDNEPEVDQERRLKKIATEASRVSPMVWEEKCREVRDVGESVSYWKNQLESLRQDNSIWLKKRDYVIEDYESFKKTIDFLQGDRDKFRAKLDGLVGFCNWAAKEFPWRLRDAVEELKEDSTPPAIINFVLLCKGLLKRFNEELEELQARKPAV</sequence>
<dbReference type="PANTHER" id="PTHR48154:SF1">
    <property type="entry name" value="PROTEIN, PUTATIVE-RELATED"/>
    <property type="match status" value="1"/>
</dbReference>
<name>A0A9D4Y3I2_PEA</name>
<evidence type="ECO:0000313" key="3">
    <source>
        <dbReference type="EMBL" id="KAI5429885.1"/>
    </source>
</evidence>
<dbReference type="EMBL" id="JAMSHJ010000003">
    <property type="protein sequence ID" value="KAI5429885.1"/>
    <property type="molecule type" value="Genomic_DNA"/>
</dbReference>
<keyword evidence="1" id="KW-0175">Coiled coil</keyword>
<dbReference type="AlphaFoldDB" id="A0A9D4Y3I2"/>
<organism evidence="3 4">
    <name type="scientific">Pisum sativum</name>
    <name type="common">Garden pea</name>
    <name type="synonym">Lathyrus oleraceus</name>
    <dbReference type="NCBI Taxonomy" id="3888"/>
    <lineage>
        <taxon>Eukaryota</taxon>
        <taxon>Viridiplantae</taxon>
        <taxon>Streptophyta</taxon>
        <taxon>Embryophyta</taxon>
        <taxon>Tracheophyta</taxon>
        <taxon>Spermatophyta</taxon>
        <taxon>Magnoliopsida</taxon>
        <taxon>eudicotyledons</taxon>
        <taxon>Gunneridae</taxon>
        <taxon>Pentapetalae</taxon>
        <taxon>rosids</taxon>
        <taxon>fabids</taxon>
        <taxon>Fabales</taxon>
        <taxon>Fabaceae</taxon>
        <taxon>Papilionoideae</taxon>
        <taxon>50 kb inversion clade</taxon>
        <taxon>NPAAA clade</taxon>
        <taxon>Hologalegina</taxon>
        <taxon>IRL clade</taxon>
        <taxon>Fabeae</taxon>
        <taxon>Lathyrus</taxon>
    </lineage>
</organism>
<evidence type="ECO:0000313" key="4">
    <source>
        <dbReference type="Proteomes" id="UP001058974"/>
    </source>
</evidence>
<dbReference type="InterPro" id="IPR056647">
    <property type="entry name" value="DUF7745"/>
</dbReference>
<dbReference type="Gramene" id="Psat03G0446400-T1">
    <property type="protein sequence ID" value="KAI5429885.1"/>
    <property type="gene ID" value="KIW84_034464"/>
</dbReference>
<feature type="domain" description="DUF7745" evidence="2">
    <location>
        <begin position="21"/>
        <end position="362"/>
    </location>
</feature>
<gene>
    <name evidence="3" type="ORF">KIW84_034464</name>
</gene>
<feature type="coiled-coil region" evidence="1">
    <location>
        <begin position="389"/>
        <end position="472"/>
    </location>
</feature>
<keyword evidence="4" id="KW-1185">Reference proteome</keyword>
<dbReference type="PANTHER" id="PTHR48154">
    <property type="entry name" value="PROTEIN, PUTATIVE-RELATED"/>
    <property type="match status" value="1"/>
</dbReference>
<reference evidence="3 4" key="1">
    <citation type="journal article" date="2022" name="Nat. Genet.">
        <title>Improved pea reference genome and pan-genome highlight genomic features and evolutionary characteristics.</title>
        <authorList>
            <person name="Yang T."/>
            <person name="Liu R."/>
            <person name="Luo Y."/>
            <person name="Hu S."/>
            <person name="Wang D."/>
            <person name="Wang C."/>
            <person name="Pandey M.K."/>
            <person name="Ge S."/>
            <person name="Xu Q."/>
            <person name="Li N."/>
            <person name="Li G."/>
            <person name="Huang Y."/>
            <person name="Saxena R.K."/>
            <person name="Ji Y."/>
            <person name="Li M."/>
            <person name="Yan X."/>
            <person name="He Y."/>
            <person name="Liu Y."/>
            <person name="Wang X."/>
            <person name="Xiang C."/>
            <person name="Varshney R.K."/>
            <person name="Ding H."/>
            <person name="Gao S."/>
            <person name="Zong X."/>
        </authorList>
    </citation>
    <scope>NUCLEOTIDE SEQUENCE [LARGE SCALE GENOMIC DNA]</scope>
    <source>
        <strain evidence="3 4">cv. Zhongwan 6</strain>
    </source>
</reference>
<dbReference type="Proteomes" id="UP001058974">
    <property type="component" value="Chromosome 3"/>
</dbReference>
<accession>A0A9D4Y3I2</accession>